<keyword evidence="1" id="KW-0175">Coiled coil</keyword>
<feature type="compositionally biased region" description="Polar residues" evidence="2">
    <location>
        <begin position="60"/>
        <end position="72"/>
    </location>
</feature>
<reference evidence="3 4" key="2">
    <citation type="submission" date="2018-11" db="EMBL/GenBank/DDBJ databases">
        <authorList>
            <consortium name="Pathogen Informatics"/>
        </authorList>
    </citation>
    <scope>NUCLEOTIDE SEQUENCE [LARGE SCALE GENOMIC DNA]</scope>
</reference>
<gene>
    <name evidence="3" type="ORF">OFLC_LOCUS1846</name>
</gene>
<accession>A0A183H2Y6</accession>
<evidence type="ECO:0000256" key="1">
    <source>
        <dbReference type="SAM" id="Coils"/>
    </source>
</evidence>
<evidence type="ECO:0000256" key="2">
    <source>
        <dbReference type="SAM" id="MobiDB-lite"/>
    </source>
</evidence>
<evidence type="ECO:0000313" key="4">
    <source>
        <dbReference type="Proteomes" id="UP000267606"/>
    </source>
</evidence>
<dbReference type="Proteomes" id="UP000267606">
    <property type="component" value="Unassembled WGS sequence"/>
</dbReference>
<dbReference type="WBParaSite" id="OFLC_0000184501-mRNA-1">
    <property type="protein sequence ID" value="OFLC_0000184501-mRNA-1"/>
    <property type="gene ID" value="OFLC_0000184501"/>
</dbReference>
<dbReference type="AlphaFoldDB" id="A0A183H2Y6"/>
<dbReference type="EMBL" id="UZAJ01000954">
    <property type="protein sequence ID" value="VDO30984.1"/>
    <property type="molecule type" value="Genomic_DNA"/>
</dbReference>
<reference evidence="5" key="1">
    <citation type="submission" date="2016-06" db="UniProtKB">
        <authorList>
            <consortium name="WormBaseParasite"/>
        </authorList>
    </citation>
    <scope>IDENTIFICATION</scope>
</reference>
<organism evidence="5">
    <name type="scientific">Onchocerca flexuosa</name>
    <dbReference type="NCBI Taxonomy" id="387005"/>
    <lineage>
        <taxon>Eukaryota</taxon>
        <taxon>Metazoa</taxon>
        <taxon>Ecdysozoa</taxon>
        <taxon>Nematoda</taxon>
        <taxon>Chromadorea</taxon>
        <taxon>Rhabditida</taxon>
        <taxon>Spirurina</taxon>
        <taxon>Spiruromorpha</taxon>
        <taxon>Filarioidea</taxon>
        <taxon>Onchocercidae</taxon>
        <taxon>Onchocerca</taxon>
    </lineage>
</organism>
<keyword evidence="4" id="KW-1185">Reference proteome</keyword>
<dbReference type="STRING" id="387005.A0A183H2Y6"/>
<name>A0A183H2Y6_9BILA</name>
<sequence>KIIRQCYEAVERAQKCDRANLSESQFNEIQQYCDMIENIFFLRHQRSTANESRNHHVNSGIVNDNNDQSGSDKNIESDCHLQLSNQQLPAAAATVNKHDSNNLLNPHFASRRIKDGPAILAEYGQLTTAGKTKTCEKMCQKRLRPSDFEIKTAQKKLKYQRPTNSTTILTEFEAALLARNAADDRDFEFLRPSDLKLNRNLEILKSLTNTQCYEPKSRLFDICSIAKNFGNLKTYPKTLNSPDSSHQVLDSSLISVECPSSSNQKGDKMASVNNANITDKDVPFSGSSQVVDENYSSSAQDEVPEIESKEIGRAINFKTNLISPKLESYANEFVEKIIHSVIEMNEESKKHSRRNLETIQITDTVTSTVTVNNCPLLKQESIVMRNDGGVKKESDGVNKKKLVRTREVLRENINQQSDNVIVESVTETTATGVVTDSNFDDMFGRDKYNKRISDKTVVIFIDLSRILSVQSFMKEYGTLLTLYIWLTQSVVVEDYAEMELSYDHMPENFCSLQQTLENVTDSDLSLMAPRTKCHNRNTSIPVIPKSVAIIGLSSLADSSNKSMQNRKKREIDSVVDVQEELDKEREKVHKLLDSKGKFETYTVQGRLSEGYKVISKEKSNEKFGEISKTFQKLEPNKQQELLVPSAAAKFDFKQMENQAGPDFSLEELDDAQKKYNIINSNCGNMLFGTVLNPGKNISNAMWTSDEVVSSTTTINNQQFQAATCISTGQKEATALICADDLNCSLNNAPIQELNYTPEMSLVEVFPNVAESSTETLEKSDANEMKPQSESLNKATFFEKYTNFEPPSCKLRRIPEFDAVPLSAEQLLSKSRLFQTFPASSTIPNQIRHPEYISDSKKKVQDVTEEMDNCKEVLKSFPDIMYSNFGQTKLRVIESIDVSTAQTEFIAEPGLQQQRQVLLTRDVISSISPSSQVITINSGTIVTSRTDQELATELQTNEYVSSEQKIREKSGERKSKPVLKETFGKVEFSFIKNNSKCHQRGDAAECIRSCFKNVKNSLRSLQTMSPYWTSRKKLIKLTNVSSKPSKIAALT</sequence>
<feature type="coiled-coil region" evidence="1">
    <location>
        <begin position="567"/>
        <end position="594"/>
    </location>
</feature>
<protein>
    <submittedName>
        <fullName evidence="5">DBF4-type domain-containing protein</fullName>
    </submittedName>
</protein>
<proteinExistence type="predicted"/>
<feature type="region of interest" description="Disordered" evidence="2">
    <location>
        <begin position="51"/>
        <end position="75"/>
    </location>
</feature>
<evidence type="ECO:0000313" key="3">
    <source>
        <dbReference type="EMBL" id="VDO30984.1"/>
    </source>
</evidence>
<evidence type="ECO:0000313" key="5">
    <source>
        <dbReference type="WBParaSite" id="OFLC_0000184501-mRNA-1"/>
    </source>
</evidence>